<dbReference type="AlphaFoldDB" id="Q0AZI1"/>
<dbReference type="eggNOG" id="COG4972">
    <property type="taxonomic scope" value="Bacteria"/>
</dbReference>
<evidence type="ECO:0000313" key="1">
    <source>
        <dbReference type="EMBL" id="ABI67873.1"/>
    </source>
</evidence>
<proteinExistence type="predicted"/>
<accession>Q0AZI1</accession>
<dbReference type="InterPro" id="IPR043129">
    <property type="entry name" value="ATPase_NBD"/>
</dbReference>
<reference evidence="2" key="1">
    <citation type="journal article" date="2010" name="Environ. Microbiol.">
        <title>The genome of Syntrophomonas wolfei: new insights into syntrophic metabolism and biohydrogen production.</title>
        <authorList>
            <person name="Sieber J.R."/>
            <person name="Sims D.R."/>
            <person name="Han C."/>
            <person name="Kim E."/>
            <person name="Lykidis A."/>
            <person name="Lapidus A.L."/>
            <person name="McDonnald E."/>
            <person name="Rohlin L."/>
            <person name="Culley D.E."/>
            <person name="Gunsalus R."/>
            <person name="McInerney M.J."/>
        </authorList>
    </citation>
    <scope>NUCLEOTIDE SEQUENCE [LARGE SCALE GENOMIC DNA]</scope>
    <source>
        <strain evidence="2">DSM 2245B / Goettingen</strain>
    </source>
</reference>
<dbReference type="InterPro" id="IPR005883">
    <property type="entry name" value="PilM"/>
</dbReference>
<dbReference type="SUPFAM" id="SSF53067">
    <property type="entry name" value="Actin-like ATPase domain"/>
    <property type="match status" value="2"/>
</dbReference>
<dbReference type="HOGENOM" id="CLU_050686_0_0_9"/>
<sequence length="353" mass="39345">METLLNAKKFSKQFSSNEGGGIVMLFRATGIGLDIGSKKIKLARVKKVKKGLELMDFASMPTPNGVIEYGKIIAPVELGKAISSLVKEMGWKGQKVISALSNQEIFFDNFILPRMNRRESRKAALYQSSSFLPFPLDEAAFDIFFLREIENGQGRKREVFFAAAQSLQVEHLKKVCTLAGLRLTVVEIPALALNRLWNNNNGKDLTVFLNIGYSYACFSVFQQEKLLFQRSFVSFLEGMIDILGDNILLEEVDITENLQLQELMEEFLARVKQMLSLFQPQEREMIIARILLCGGGAKLKGLAGYLSMVLNAIVPTLNLPATLALPPKFEQYKQELSCDFSVAIGLASRGVLG</sequence>
<dbReference type="Gene3D" id="3.30.1490.300">
    <property type="match status" value="1"/>
</dbReference>
<dbReference type="PIRSF" id="PIRSF019169">
    <property type="entry name" value="PilM"/>
    <property type="match status" value="1"/>
</dbReference>
<dbReference type="Proteomes" id="UP000001968">
    <property type="component" value="Chromosome"/>
</dbReference>
<dbReference type="PANTHER" id="PTHR32432:SF3">
    <property type="entry name" value="ETHANOLAMINE UTILIZATION PROTEIN EUTJ"/>
    <property type="match status" value="1"/>
</dbReference>
<keyword evidence="2" id="KW-1185">Reference proteome</keyword>
<protein>
    <submittedName>
        <fullName evidence="1">Tfp pilus assembly protein ATPase PilM-like protein</fullName>
    </submittedName>
</protein>
<dbReference type="InterPro" id="IPR050696">
    <property type="entry name" value="FtsA/MreB"/>
</dbReference>
<organism evidence="1 2">
    <name type="scientific">Syntrophomonas wolfei subsp. wolfei (strain DSM 2245B / Goettingen)</name>
    <dbReference type="NCBI Taxonomy" id="335541"/>
    <lineage>
        <taxon>Bacteria</taxon>
        <taxon>Bacillati</taxon>
        <taxon>Bacillota</taxon>
        <taxon>Clostridia</taxon>
        <taxon>Eubacteriales</taxon>
        <taxon>Syntrophomonadaceae</taxon>
        <taxon>Syntrophomonas</taxon>
    </lineage>
</organism>
<dbReference type="STRING" id="335541.Swol_0539"/>
<dbReference type="Gene3D" id="3.30.420.40">
    <property type="match status" value="2"/>
</dbReference>
<dbReference type="CDD" id="cd24049">
    <property type="entry name" value="ASKHA_NBD_PilM"/>
    <property type="match status" value="1"/>
</dbReference>
<gene>
    <name evidence="1" type="ordered locus">Swol_0539</name>
</gene>
<dbReference type="NCBIfam" id="TIGR01175">
    <property type="entry name" value="pilM"/>
    <property type="match status" value="1"/>
</dbReference>
<evidence type="ECO:0000313" key="2">
    <source>
        <dbReference type="Proteomes" id="UP000001968"/>
    </source>
</evidence>
<dbReference type="RefSeq" id="WP_011639978.1">
    <property type="nucleotide sequence ID" value="NC_008346.1"/>
</dbReference>
<dbReference type="KEGG" id="swo:Swol_0539"/>
<dbReference type="OrthoDB" id="5291956at2"/>
<dbReference type="EMBL" id="CP000448">
    <property type="protein sequence ID" value="ABI67873.1"/>
    <property type="molecule type" value="Genomic_DNA"/>
</dbReference>
<dbReference type="PANTHER" id="PTHR32432">
    <property type="entry name" value="CELL DIVISION PROTEIN FTSA-RELATED"/>
    <property type="match status" value="1"/>
</dbReference>
<name>Q0AZI1_SYNWW</name>
<dbReference type="Pfam" id="PF11104">
    <property type="entry name" value="PilM_2"/>
    <property type="match status" value="1"/>
</dbReference>